<evidence type="ECO:0000256" key="1">
    <source>
        <dbReference type="SAM" id="MobiDB-lite"/>
    </source>
</evidence>
<feature type="compositionally biased region" description="Polar residues" evidence="1">
    <location>
        <begin position="40"/>
        <end position="58"/>
    </location>
</feature>
<dbReference type="EMBL" id="VSRR010008756">
    <property type="protein sequence ID" value="MPC49248.1"/>
    <property type="molecule type" value="Genomic_DNA"/>
</dbReference>
<sequence>MHYDIFVFLKLYLLPTPSPPLASSKHVVIPNDLGSRCRRPTQTTPRLHTSPFTASQAVRGSMTRSHHHHHHHHHYHRLNHTSLPTTAPPPLTTRGAE</sequence>
<protein>
    <submittedName>
        <fullName evidence="2">Uncharacterized protein</fullName>
    </submittedName>
</protein>
<feature type="compositionally biased region" description="Basic residues" evidence="1">
    <location>
        <begin position="64"/>
        <end position="79"/>
    </location>
</feature>
<dbReference type="Proteomes" id="UP000324222">
    <property type="component" value="Unassembled WGS sequence"/>
</dbReference>
<proteinExistence type="predicted"/>
<reference evidence="2 3" key="1">
    <citation type="submission" date="2019-05" db="EMBL/GenBank/DDBJ databases">
        <title>Another draft genome of Portunus trituberculatus and its Hox gene families provides insights of decapod evolution.</title>
        <authorList>
            <person name="Jeong J.-H."/>
            <person name="Song I."/>
            <person name="Kim S."/>
            <person name="Choi T."/>
            <person name="Kim D."/>
            <person name="Ryu S."/>
            <person name="Kim W."/>
        </authorList>
    </citation>
    <scope>NUCLEOTIDE SEQUENCE [LARGE SCALE GENOMIC DNA]</scope>
    <source>
        <tissue evidence="2">Muscle</tissue>
    </source>
</reference>
<evidence type="ECO:0000313" key="2">
    <source>
        <dbReference type="EMBL" id="MPC49248.1"/>
    </source>
</evidence>
<evidence type="ECO:0000313" key="3">
    <source>
        <dbReference type="Proteomes" id="UP000324222"/>
    </source>
</evidence>
<organism evidence="2 3">
    <name type="scientific">Portunus trituberculatus</name>
    <name type="common">Swimming crab</name>
    <name type="synonym">Neptunus trituberculatus</name>
    <dbReference type="NCBI Taxonomy" id="210409"/>
    <lineage>
        <taxon>Eukaryota</taxon>
        <taxon>Metazoa</taxon>
        <taxon>Ecdysozoa</taxon>
        <taxon>Arthropoda</taxon>
        <taxon>Crustacea</taxon>
        <taxon>Multicrustacea</taxon>
        <taxon>Malacostraca</taxon>
        <taxon>Eumalacostraca</taxon>
        <taxon>Eucarida</taxon>
        <taxon>Decapoda</taxon>
        <taxon>Pleocyemata</taxon>
        <taxon>Brachyura</taxon>
        <taxon>Eubrachyura</taxon>
        <taxon>Portunoidea</taxon>
        <taxon>Portunidae</taxon>
        <taxon>Portuninae</taxon>
        <taxon>Portunus</taxon>
    </lineage>
</organism>
<feature type="region of interest" description="Disordered" evidence="1">
    <location>
        <begin position="33"/>
        <end position="97"/>
    </location>
</feature>
<name>A0A5B7FWF4_PORTR</name>
<keyword evidence="3" id="KW-1185">Reference proteome</keyword>
<dbReference type="AlphaFoldDB" id="A0A5B7FWF4"/>
<comment type="caution">
    <text evidence="2">The sequence shown here is derived from an EMBL/GenBank/DDBJ whole genome shotgun (WGS) entry which is preliminary data.</text>
</comment>
<accession>A0A5B7FWF4</accession>
<gene>
    <name evidence="2" type="ORF">E2C01_043045</name>
</gene>